<feature type="transmembrane region" description="Helical" evidence="1">
    <location>
        <begin position="20"/>
        <end position="39"/>
    </location>
</feature>
<evidence type="ECO:0000313" key="3">
    <source>
        <dbReference type="Proteomes" id="UP001232148"/>
    </source>
</evidence>
<comment type="caution">
    <text evidence="2">The sequence shown here is derived from an EMBL/GenBank/DDBJ whole genome shotgun (WGS) entry which is preliminary data.</text>
</comment>
<keyword evidence="1" id="KW-1133">Transmembrane helix</keyword>
<dbReference type="Proteomes" id="UP001232148">
    <property type="component" value="Unassembled WGS sequence"/>
</dbReference>
<evidence type="ECO:0000313" key="2">
    <source>
        <dbReference type="EMBL" id="KAK2034966.1"/>
    </source>
</evidence>
<gene>
    <name evidence="2" type="ORF">LX32DRAFT_307853</name>
</gene>
<reference evidence="2" key="1">
    <citation type="submission" date="2021-06" db="EMBL/GenBank/DDBJ databases">
        <title>Comparative genomics, transcriptomics and evolutionary studies reveal genomic signatures of adaptation to plant cell wall in hemibiotrophic fungi.</title>
        <authorList>
            <consortium name="DOE Joint Genome Institute"/>
            <person name="Baroncelli R."/>
            <person name="Diaz J.F."/>
            <person name="Benocci T."/>
            <person name="Peng M."/>
            <person name="Battaglia E."/>
            <person name="Haridas S."/>
            <person name="Andreopoulos W."/>
            <person name="Labutti K."/>
            <person name="Pangilinan J."/>
            <person name="Floch G.L."/>
            <person name="Makela M.R."/>
            <person name="Henrissat B."/>
            <person name="Grigoriev I.V."/>
            <person name="Crouch J.A."/>
            <person name="De Vries R.P."/>
            <person name="Sukno S.A."/>
            <person name="Thon M.R."/>
        </authorList>
    </citation>
    <scope>NUCLEOTIDE SEQUENCE</scope>
    <source>
        <strain evidence="2">MAFF235873</strain>
    </source>
</reference>
<evidence type="ECO:0000256" key="1">
    <source>
        <dbReference type="SAM" id="Phobius"/>
    </source>
</evidence>
<accession>A0AAD9HTG3</accession>
<keyword evidence="1" id="KW-0812">Transmembrane</keyword>
<organism evidence="2 3">
    <name type="scientific">Colletotrichum zoysiae</name>
    <dbReference type="NCBI Taxonomy" id="1216348"/>
    <lineage>
        <taxon>Eukaryota</taxon>
        <taxon>Fungi</taxon>
        <taxon>Dikarya</taxon>
        <taxon>Ascomycota</taxon>
        <taxon>Pezizomycotina</taxon>
        <taxon>Sordariomycetes</taxon>
        <taxon>Hypocreomycetidae</taxon>
        <taxon>Glomerellales</taxon>
        <taxon>Glomerellaceae</taxon>
        <taxon>Colletotrichum</taxon>
        <taxon>Colletotrichum graminicola species complex</taxon>
    </lineage>
</organism>
<protein>
    <submittedName>
        <fullName evidence="2">Uncharacterized protein</fullName>
    </submittedName>
</protein>
<dbReference type="AlphaFoldDB" id="A0AAD9HTG3"/>
<proteinExistence type="predicted"/>
<dbReference type="EMBL" id="MU842811">
    <property type="protein sequence ID" value="KAK2034966.1"/>
    <property type="molecule type" value="Genomic_DNA"/>
</dbReference>
<keyword evidence="1" id="KW-0472">Membrane</keyword>
<name>A0AAD9HTG3_9PEZI</name>
<keyword evidence="3" id="KW-1185">Reference proteome</keyword>
<sequence length="84" mass="9214">MEGGDGMGARQPGMHGHGIAWHRIAWAAAYLSVGILHYVTDYLPRYVHLDTYATATVGIRENAVNGRPWLSLSLSLFSIPTYLA</sequence>